<dbReference type="InterPro" id="IPR013785">
    <property type="entry name" value="Aldolase_TIM"/>
</dbReference>
<dbReference type="PROSITE" id="PS01305">
    <property type="entry name" value="MOAA_NIFB_PQQE"/>
    <property type="match status" value="1"/>
</dbReference>
<comment type="cofactor">
    <cofactor evidence="1">
        <name>[4Fe-4S] cluster</name>
        <dbReference type="ChEBI" id="CHEBI:49883"/>
    </cofactor>
</comment>
<proteinExistence type="inferred from homology"/>
<dbReference type="AlphaFoldDB" id="A0A388T9V1"/>
<evidence type="ECO:0000256" key="6">
    <source>
        <dbReference type="ARBA" id="ARBA00023014"/>
    </source>
</evidence>
<name>A0A388T9V1_TERA1</name>
<dbReference type="Proteomes" id="UP000269352">
    <property type="component" value="Unassembled WGS sequence"/>
</dbReference>
<comment type="caution">
    <text evidence="8">The sequence shown here is derived from an EMBL/GenBank/DDBJ whole genome shotgun (WGS) entry which is preliminary data.</text>
</comment>
<keyword evidence="9" id="KW-1185">Reference proteome</keyword>
<dbReference type="SFLD" id="SFLDG01067">
    <property type="entry name" value="SPASM/twitch_domain_containing"/>
    <property type="match status" value="1"/>
</dbReference>
<evidence type="ECO:0000313" key="8">
    <source>
        <dbReference type="EMBL" id="GBR73340.1"/>
    </source>
</evidence>
<sequence length="399" mass="46352">MIPATKTYDGLSITFQVTEDCNLRCKYCYEVDKKPGNLPFEYAQKFVDIILTDEDPINAKGTDSEWILKQGLIIDFIGGDALMVPELLNEILEYYRYKSVSMSHKWAYRWRASISTNGTLFENPKVRDFMLKYKDNLSVGVSVDGCPEIHDKNRIHKNGRGTMKDIQKWWDWYLEWHGADTAVTKATCNKDTIPYLAKSIKFLHEEMRLKHININFVFEDMRLAEADLKELDAEMEKSIAYILEHRNDLHVSMFDKGFGIGEPLKDPDRGWCGSGSMPCLSINGKIYPCFRFSPNTMHNRKLDFYVGDVWNGLDHKERFEIVRQQTRAKISPQKCLECNIESSCAWCIGGAFAEKGEFYRQTNICEVKKLQSKWSRRYWEEYDKLEGTKSFDDAGKVIS</sequence>
<dbReference type="SFLD" id="SFLDS00029">
    <property type="entry name" value="Radical_SAM"/>
    <property type="match status" value="1"/>
</dbReference>
<dbReference type="GO" id="GO:0016491">
    <property type="term" value="F:oxidoreductase activity"/>
    <property type="evidence" value="ECO:0007669"/>
    <property type="project" value="InterPro"/>
</dbReference>
<dbReference type="SUPFAM" id="SSF102114">
    <property type="entry name" value="Radical SAM enzymes"/>
    <property type="match status" value="1"/>
</dbReference>
<evidence type="ECO:0000256" key="1">
    <source>
        <dbReference type="ARBA" id="ARBA00001966"/>
    </source>
</evidence>
<protein>
    <submittedName>
        <fullName evidence="8">Radical SAM protein</fullName>
    </submittedName>
</protein>
<keyword evidence="5" id="KW-0408">Iron</keyword>
<evidence type="ECO:0000256" key="3">
    <source>
        <dbReference type="ARBA" id="ARBA00022691"/>
    </source>
</evidence>
<dbReference type="InterPro" id="IPR007197">
    <property type="entry name" value="rSAM"/>
</dbReference>
<keyword evidence="6" id="KW-0411">Iron-sulfur</keyword>
<evidence type="ECO:0000256" key="4">
    <source>
        <dbReference type="ARBA" id="ARBA00022723"/>
    </source>
</evidence>
<dbReference type="Gene3D" id="3.20.20.70">
    <property type="entry name" value="Aldolase class I"/>
    <property type="match status" value="1"/>
</dbReference>
<comment type="similarity">
    <text evidence="7">Belongs to the radical SAM superfamily. Anaerobic sulfatase-maturating enzyme family.</text>
</comment>
<evidence type="ECO:0000256" key="7">
    <source>
        <dbReference type="ARBA" id="ARBA00023601"/>
    </source>
</evidence>
<dbReference type="PANTHER" id="PTHR43273">
    <property type="entry name" value="ANAEROBIC SULFATASE-MATURATING ENZYME HOMOLOG ASLB-RELATED"/>
    <property type="match status" value="1"/>
</dbReference>
<dbReference type="GO" id="GO:0051539">
    <property type="term" value="F:4 iron, 4 sulfur cluster binding"/>
    <property type="evidence" value="ECO:0007669"/>
    <property type="project" value="UniProtKB-KW"/>
</dbReference>
<dbReference type="InterPro" id="IPR058240">
    <property type="entry name" value="rSAM_sf"/>
</dbReference>
<dbReference type="EMBL" id="BGZN01000009">
    <property type="protein sequence ID" value="GBR73340.1"/>
    <property type="molecule type" value="Genomic_DNA"/>
</dbReference>
<dbReference type="InterPro" id="IPR000385">
    <property type="entry name" value="MoaA_NifB_PqqE_Fe-S-bd_CS"/>
</dbReference>
<dbReference type="SFLD" id="SFLDG01386">
    <property type="entry name" value="main_SPASM_domain-containing"/>
    <property type="match status" value="1"/>
</dbReference>
<reference evidence="8 9" key="1">
    <citation type="journal article" date="2019" name="ISME J.">
        <title>Genome analyses of uncultured TG2/ZB3 bacteria in 'Margulisbacteria' specifically attached to ectosymbiotic spirochetes of protists in the termite gut.</title>
        <authorList>
            <person name="Utami Y.D."/>
            <person name="Kuwahara H."/>
            <person name="Igai K."/>
            <person name="Murakami T."/>
            <person name="Sugaya K."/>
            <person name="Morikawa T."/>
            <person name="Nagura Y."/>
            <person name="Yuki M."/>
            <person name="Deevong P."/>
            <person name="Inoue T."/>
            <person name="Kihara K."/>
            <person name="Lo N."/>
            <person name="Yamada A."/>
            <person name="Ohkuma M."/>
            <person name="Hongoh Y."/>
        </authorList>
    </citation>
    <scope>NUCLEOTIDE SEQUENCE [LARGE SCALE GENOMIC DNA]</scope>
    <source>
        <strain evidence="8">NkOx7-01</strain>
    </source>
</reference>
<dbReference type="CDD" id="cd01335">
    <property type="entry name" value="Radical_SAM"/>
    <property type="match status" value="1"/>
</dbReference>
<accession>A0A388T9V1</accession>
<dbReference type="SFLD" id="SFLDG01384">
    <property type="entry name" value="thioether_bond_formation_requi"/>
    <property type="match status" value="1"/>
</dbReference>
<keyword evidence="4" id="KW-0479">Metal-binding</keyword>
<organism evidence="8 9">
    <name type="scientific">Termititenax aidoneus</name>
    <dbReference type="NCBI Taxonomy" id="2218524"/>
    <lineage>
        <taxon>Bacteria</taxon>
        <taxon>Bacillati</taxon>
        <taxon>Candidatus Margulisiibacteriota</taxon>
        <taxon>Candidatus Termititenacia</taxon>
        <taxon>Candidatus Termititenacales</taxon>
        <taxon>Candidatus Termititenacaceae</taxon>
        <taxon>Candidatus Termititenax</taxon>
    </lineage>
</organism>
<dbReference type="PANTHER" id="PTHR43273:SF3">
    <property type="entry name" value="ANAEROBIC SULFATASE-MATURATING ENZYME HOMOLOG ASLB-RELATED"/>
    <property type="match status" value="1"/>
</dbReference>
<evidence type="ECO:0000313" key="9">
    <source>
        <dbReference type="Proteomes" id="UP000269352"/>
    </source>
</evidence>
<evidence type="ECO:0000256" key="2">
    <source>
        <dbReference type="ARBA" id="ARBA00022485"/>
    </source>
</evidence>
<evidence type="ECO:0000256" key="5">
    <source>
        <dbReference type="ARBA" id="ARBA00023004"/>
    </source>
</evidence>
<keyword evidence="2" id="KW-0004">4Fe-4S</keyword>
<dbReference type="InterPro" id="IPR023867">
    <property type="entry name" value="Sulphatase_maturase_rSAM"/>
</dbReference>
<dbReference type="GO" id="GO:0046872">
    <property type="term" value="F:metal ion binding"/>
    <property type="evidence" value="ECO:0007669"/>
    <property type="project" value="UniProtKB-KW"/>
</dbReference>
<gene>
    <name evidence="8" type="ORF">NO1_0739</name>
</gene>
<keyword evidence="3" id="KW-0949">S-adenosyl-L-methionine</keyword>